<dbReference type="PRINTS" id="PR00364">
    <property type="entry name" value="DISEASERSIST"/>
</dbReference>
<dbReference type="SUPFAM" id="SSF48452">
    <property type="entry name" value="TPR-like"/>
    <property type="match status" value="4"/>
</dbReference>
<dbReference type="SUPFAM" id="SSF52540">
    <property type="entry name" value="P-loop containing nucleoside triphosphate hydrolases"/>
    <property type="match status" value="1"/>
</dbReference>
<feature type="compositionally biased region" description="Basic and acidic residues" evidence="5">
    <location>
        <begin position="625"/>
        <end position="636"/>
    </location>
</feature>
<dbReference type="PANTHER" id="PTHR47691">
    <property type="entry name" value="REGULATOR-RELATED"/>
    <property type="match status" value="1"/>
</dbReference>
<sequence>MTVRIGLLGPLRISRDGVAVEPGGQRQSCLLAVLLLNHGRTVSRADLAGWAWPAAPPATVDRQIANYVAGLRRTLAPVAEELGLLARHPGFSARLAPQVLDVDRFTALLGAARTAHRAAEHQLATARVREALDLWQGQPLDGLDTPYLRRQAAALEARRREGVLLLAELELAGGRPEQAVEPLRELLAGRPADEAATLVLIRALTVTGQQAEAAEAAARATRALVRQGHRPGPALQQAHREALTGGTAPGAPLSVPVVAPGAGAGRPRRQLPPDTSAFTGRDRELRHIIARTEGAAAEPRGGAPLVCTIDGMAGIGKSALAVRAAHLLADRFPDGQLHLDLHTHSTGLPPRSAFEALGVALTGLGLPPQAVPPELDARTAAYRAALSGTRTLICLDDVSDEAQVRALLPGGAGCLVLVTSRKRLKGLDDTETLSLDPLPEADAVALFRATCGRRLGEAEASLLAETVAHCGRHPLALRITASLLRHRRAWGLGDLLAELREGRGDLEVFDDGSRSLAAAFDLSYRALPAEQRTLFRLLGRAPGRDVDAFGAAALLDCAARPARRLLQALADRHLLAEPTPGRFTMHDLLREYARALARAEDPATAGEAALDRLFDYYERTARRADRHTRMVPREEAPEPTAPGERPPAAPRLDCRQDAEAWLAAEIENVVAAARYAAHRADPRHAVTLPLAVASQLYHHGPWPRALELLSRAAGVAGGLDDAGARAAALLAVGPLRQLTGDRVGAAEALHTALDLYHRAEDPLGQANILTELGRARLHAADYPAAAEHCAGALRLYQEVSSGLGQANALSVLGRIRQRTGDYRRAIQNSRRSLLLYRRAGNPLGQSRAHSELGTAQYLAGGHRAAMREFLAAHRLCEELNSPLGQAVALLALAAVRRRCGNYRGAALDGARALELARELGNRITWADALTERGLLRGLTGRLDLARLDCEQALELHQGLGQRSGEAGARVHLGIVQRLQGDWAGALDSGDAALRVFTELGEPGNEVWALTQHAAALRGAGRTEESLRAYRRALELSRALSKADDEAASLEGVAEHLLDHGDPRRGADLLDRARRHYHRLGMRPDLCRVSRRLAALTPV</sequence>
<name>A0ABN1VP80_9ACTN</name>
<dbReference type="Gene3D" id="3.40.50.300">
    <property type="entry name" value="P-loop containing nucleotide triphosphate hydrolases"/>
    <property type="match status" value="1"/>
</dbReference>
<accession>A0ABN1VP80</accession>
<proteinExistence type="inferred from homology"/>
<dbReference type="InterPro" id="IPR036388">
    <property type="entry name" value="WH-like_DNA-bd_sf"/>
</dbReference>
<dbReference type="Proteomes" id="UP001500037">
    <property type="component" value="Unassembled WGS sequence"/>
</dbReference>
<dbReference type="PANTHER" id="PTHR47691:SF3">
    <property type="entry name" value="HTH-TYPE TRANSCRIPTIONAL REGULATOR RV0890C-RELATED"/>
    <property type="match status" value="1"/>
</dbReference>
<dbReference type="InterPro" id="IPR001867">
    <property type="entry name" value="OmpR/PhoB-type_DNA-bd"/>
</dbReference>
<reference evidence="7 8" key="1">
    <citation type="journal article" date="2019" name="Int. J. Syst. Evol. Microbiol.">
        <title>The Global Catalogue of Microorganisms (GCM) 10K type strain sequencing project: providing services to taxonomists for standard genome sequencing and annotation.</title>
        <authorList>
            <consortium name="The Broad Institute Genomics Platform"/>
            <consortium name="The Broad Institute Genome Sequencing Center for Infectious Disease"/>
            <person name="Wu L."/>
            <person name="Ma J."/>
        </authorList>
    </citation>
    <scope>NUCLEOTIDE SEQUENCE [LARGE SCALE GENOMIC DNA]</scope>
    <source>
        <strain evidence="7 8">JCM 13004</strain>
    </source>
</reference>
<evidence type="ECO:0000256" key="1">
    <source>
        <dbReference type="ARBA" id="ARBA00005820"/>
    </source>
</evidence>
<evidence type="ECO:0000256" key="2">
    <source>
        <dbReference type="ARBA" id="ARBA00023012"/>
    </source>
</evidence>
<evidence type="ECO:0000256" key="5">
    <source>
        <dbReference type="SAM" id="MobiDB-lite"/>
    </source>
</evidence>
<dbReference type="EMBL" id="BAAALF010000001">
    <property type="protein sequence ID" value="GAA1214804.1"/>
    <property type="molecule type" value="Genomic_DNA"/>
</dbReference>
<dbReference type="SMART" id="SM00028">
    <property type="entry name" value="TPR"/>
    <property type="match status" value="7"/>
</dbReference>
<feature type="DNA-binding region" description="OmpR/PhoB-type" evidence="4">
    <location>
        <begin position="1"/>
        <end position="97"/>
    </location>
</feature>
<dbReference type="Gene3D" id="1.25.40.10">
    <property type="entry name" value="Tetratricopeptide repeat domain"/>
    <property type="match status" value="3"/>
</dbReference>
<organism evidence="7 8">
    <name type="scientific">Kitasatospora nipponensis</name>
    <dbReference type="NCBI Taxonomy" id="258049"/>
    <lineage>
        <taxon>Bacteria</taxon>
        <taxon>Bacillati</taxon>
        <taxon>Actinomycetota</taxon>
        <taxon>Actinomycetes</taxon>
        <taxon>Kitasatosporales</taxon>
        <taxon>Streptomycetaceae</taxon>
        <taxon>Kitasatospora</taxon>
    </lineage>
</organism>
<dbReference type="PROSITE" id="PS51755">
    <property type="entry name" value="OMPR_PHOB"/>
    <property type="match status" value="1"/>
</dbReference>
<dbReference type="SMART" id="SM01043">
    <property type="entry name" value="BTAD"/>
    <property type="match status" value="1"/>
</dbReference>
<feature type="region of interest" description="Disordered" evidence="5">
    <location>
        <begin position="625"/>
        <end position="651"/>
    </location>
</feature>
<gene>
    <name evidence="7" type="ORF">GCM10009665_00750</name>
</gene>
<dbReference type="InterPro" id="IPR019734">
    <property type="entry name" value="TPR_rpt"/>
</dbReference>
<feature type="domain" description="OmpR/PhoB-type" evidence="6">
    <location>
        <begin position="1"/>
        <end position="97"/>
    </location>
</feature>
<keyword evidence="3 4" id="KW-0238">DNA-binding</keyword>
<dbReference type="InterPro" id="IPR005158">
    <property type="entry name" value="BTAD"/>
</dbReference>
<evidence type="ECO:0000256" key="4">
    <source>
        <dbReference type="PROSITE-ProRule" id="PRU01091"/>
    </source>
</evidence>
<dbReference type="InterPro" id="IPR016032">
    <property type="entry name" value="Sig_transdc_resp-reg_C-effctor"/>
</dbReference>
<protein>
    <submittedName>
        <fullName evidence="7">BTAD domain-containing putative transcriptional regulator</fullName>
    </submittedName>
</protein>
<comment type="similarity">
    <text evidence="1">Belongs to the AfsR/DnrI/RedD regulatory family.</text>
</comment>
<dbReference type="SUPFAM" id="SSF46894">
    <property type="entry name" value="C-terminal effector domain of the bipartite response regulators"/>
    <property type="match status" value="1"/>
</dbReference>
<evidence type="ECO:0000256" key="3">
    <source>
        <dbReference type="ARBA" id="ARBA00023125"/>
    </source>
</evidence>
<dbReference type="Gene3D" id="1.10.10.10">
    <property type="entry name" value="Winged helix-like DNA-binding domain superfamily/Winged helix DNA-binding domain"/>
    <property type="match status" value="2"/>
</dbReference>
<evidence type="ECO:0000259" key="6">
    <source>
        <dbReference type="PROSITE" id="PS51755"/>
    </source>
</evidence>
<dbReference type="Pfam" id="PF13424">
    <property type="entry name" value="TPR_12"/>
    <property type="match status" value="1"/>
</dbReference>
<dbReference type="RefSeq" id="WP_344437567.1">
    <property type="nucleotide sequence ID" value="NZ_BAAALF010000001.1"/>
</dbReference>
<comment type="caution">
    <text evidence="7">The sequence shown here is derived from an EMBL/GenBank/DDBJ whole genome shotgun (WGS) entry which is preliminary data.</text>
</comment>
<evidence type="ECO:0000313" key="7">
    <source>
        <dbReference type="EMBL" id="GAA1214804.1"/>
    </source>
</evidence>
<evidence type="ECO:0000313" key="8">
    <source>
        <dbReference type="Proteomes" id="UP001500037"/>
    </source>
</evidence>
<keyword evidence="2" id="KW-0902">Two-component regulatory system</keyword>
<dbReference type="Pfam" id="PF03704">
    <property type="entry name" value="BTAD"/>
    <property type="match status" value="1"/>
</dbReference>
<dbReference type="InterPro" id="IPR027417">
    <property type="entry name" value="P-loop_NTPase"/>
</dbReference>
<dbReference type="InterPro" id="IPR011990">
    <property type="entry name" value="TPR-like_helical_dom_sf"/>
</dbReference>
<keyword evidence="8" id="KW-1185">Reference proteome</keyword>